<gene>
    <name evidence="1" type="ORF">Cch01nite_41290</name>
</gene>
<comment type="caution">
    <text evidence="1">The sequence shown here is derived from an EMBL/GenBank/DDBJ whole genome shotgun (WGS) entry which is preliminary data.</text>
</comment>
<dbReference type="SUPFAM" id="SSF54197">
    <property type="entry name" value="HIT-like"/>
    <property type="match status" value="1"/>
</dbReference>
<proteinExistence type="predicted"/>
<accession>A0A919U0Y1</accession>
<evidence type="ECO:0000313" key="2">
    <source>
        <dbReference type="Proteomes" id="UP000632740"/>
    </source>
</evidence>
<dbReference type="RefSeq" id="WP_203758411.1">
    <property type="nucleotide sequence ID" value="NZ_BONK01000019.1"/>
</dbReference>
<protein>
    <submittedName>
        <fullName evidence="1">Uncharacterized protein</fullName>
    </submittedName>
</protein>
<dbReference type="InterPro" id="IPR036265">
    <property type="entry name" value="HIT-like_sf"/>
</dbReference>
<dbReference type="EMBL" id="BONK01000019">
    <property type="protein sequence ID" value="GIG23405.1"/>
    <property type="molecule type" value="Genomic_DNA"/>
</dbReference>
<name>A0A919U0Y1_9CELL</name>
<dbReference type="AlphaFoldDB" id="A0A919U0Y1"/>
<dbReference type="Proteomes" id="UP000632740">
    <property type="component" value="Unassembled WGS sequence"/>
</dbReference>
<organism evidence="1 2">
    <name type="scientific">Cellulomonas chitinilytica</name>
    <dbReference type="NCBI Taxonomy" id="398759"/>
    <lineage>
        <taxon>Bacteria</taxon>
        <taxon>Bacillati</taxon>
        <taxon>Actinomycetota</taxon>
        <taxon>Actinomycetes</taxon>
        <taxon>Micrococcales</taxon>
        <taxon>Cellulomonadaceae</taxon>
        <taxon>Cellulomonas</taxon>
    </lineage>
</organism>
<evidence type="ECO:0000313" key="1">
    <source>
        <dbReference type="EMBL" id="GIG23405.1"/>
    </source>
</evidence>
<dbReference type="Gene3D" id="3.30.428.10">
    <property type="entry name" value="HIT-like"/>
    <property type="match status" value="1"/>
</dbReference>
<keyword evidence="2" id="KW-1185">Reference proteome</keyword>
<sequence>MAASPDVFHARVLAAVDERTGRLPSPSMAYWEIFPFETDDLTVVPVVAPVLPEPARHGAGGVDCGACASEDGTVWRHAHWRPRVSATTSGVPLRLMLVSQAHVDFPDLPDERAAEVGVLLVHRARAIESLPHVARAHLSKWGDGGEHLHVFAYARPEGQRQMLGTLMPLWDDVLPPVPLDERDADARAVAEALVRSFGGAVARP</sequence>
<reference evidence="1" key="1">
    <citation type="submission" date="2021-01" db="EMBL/GenBank/DDBJ databases">
        <title>Whole genome shotgun sequence of Cellulomonas chitinilytica NBRC 110799.</title>
        <authorList>
            <person name="Komaki H."/>
            <person name="Tamura T."/>
        </authorList>
    </citation>
    <scope>NUCLEOTIDE SEQUENCE</scope>
    <source>
        <strain evidence="1">NBRC 110799</strain>
    </source>
</reference>